<evidence type="ECO:0000313" key="3">
    <source>
        <dbReference type="Proteomes" id="UP001356427"/>
    </source>
</evidence>
<dbReference type="AlphaFoldDB" id="A0AAN8KMR0"/>
<sequence length="79" mass="8747">MAFLTTISLFLVSPHRKCSLSGQTKTCKHRIKFGDSSSYYYVSPFAVIGSRQFVTSLPTSATSTKGWSSCRTQNRCSGR</sequence>
<dbReference type="Pfam" id="PF25555">
    <property type="entry name" value="RAB3A-like_C"/>
    <property type="match status" value="1"/>
</dbReference>
<protein>
    <submittedName>
        <fullName evidence="2">Uncharacterized protein</fullName>
    </submittedName>
</protein>
<proteinExistence type="predicted"/>
<organism evidence="2 3">
    <name type="scientific">Coregonus suidteri</name>
    <dbReference type="NCBI Taxonomy" id="861788"/>
    <lineage>
        <taxon>Eukaryota</taxon>
        <taxon>Metazoa</taxon>
        <taxon>Chordata</taxon>
        <taxon>Craniata</taxon>
        <taxon>Vertebrata</taxon>
        <taxon>Euteleostomi</taxon>
        <taxon>Actinopterygii</taxon>
        <taxon>Neopterygii</taxon>
        <taxon>Teleostei</taxon>
        <taxon>Protacanthopterygii</taxon>
        <taxon>Salmoniformes</taxon>
        <taxon>Salmonidae</taxon>
        <taxon>Coregoninae</taxon>
        <taxon>Coregonus</taxon>
    </lineage>
</organism>
<name>A0AAN8KMR0_9TELE</name>
<gene>
    <name evidence="2" type="ORF">J4Q44_G00369480</name>
</gene>
<feature type="region of interest" description="Disordered" evidence="1">
    <location>
        <begin position="60"/>
        <end position="79"/>
    </location>
</feature>
<accession>A0AAN8KMR0</accession>
<keyword evidence="3" id="KW-1185">Reference proteome</keyword>
<evidence type="ECO:0000313" key="2">
    <source>
        <dbReference type="EMBL" id="KAK6292364.1"/>
    </source>
</evidence>
<comment type="caution">
    <text evidence="2">The sequence shown here is derived from an EMBL/GenBank/DDBJ whole genome shotgun (WGS) entry which is preliminary data.</text>
</comment>
<dbReference type="Proteomes" id="UP001356427">
    <property type="component" value="Unassembled WGS sequence"/>
</dbReference>
<dbReference type="EMBL" id="JAGTTL010000038">
    <property type="protein sequence ID" value="KAK6292364.1"/>
    <property type="molecule type" value="Genomic_DNA"/>
</dbReference>
<reference evidence="2 3" key="1">
    <citation type="submission" date="2021-04" db="EMBL/GenBank/DDBJ databases">
        <authorList>
            <person name="De Guttry C."/>
            <person name="Zahm M."/>
            <person name="Klopp C."/>
            <person name="Cabau C."/>
            <person name="Louis A."/>
            <person name="Berthelot C."/>
            <person name="Parey E."/>
            <person name="Roest Crollius H."/>
            <person name="Montfort J."/>
            <person name="Robinson-Rechavi M."/>
            <person name="Bucao C."/>
            <person name="Bouchez O."/>
            <person name="Gislard M."/>
            <person name="Lluch J."/>
            <person name="Milhes M."/>
            <person name="Lampietro C."/>
            <person name="Lopez Roques C."/>
            <person name="Donnadieu C."/>
            <person name="Braasch I."/>
            <person name="Desvignes T."/>
            <person name="Postlethwait J."/>
            <person name="Bobe J."/>
            <person name="Wedekind C."/>
            <person name="Guiguen Y."/>
        </authorList>
    </citation>
    <scope>NUCLEOTIDE SEQUENCE [LARGE SCALE GENOMIC DNA]</scope>
    <source>
        <strain evidence="2">Cs_M1</strain>
        <tissue evidence="2">Blood</tissue>
    </source>
</reference>
<evidence type="ECO:0000256" key="1">
    <source>
        <dbReference type="SAM" id="MobiDB-lite"/>
    </source>
</evidence>